<dbReference type="GO" id="GO:0019171">
    <property type="term" value="F:(3R)-hydroxyacyl-[acyl-carrier-protein] dehydratase activity"/>
    <property type="evidence" value="ECO:0007669"/>
    <property type="project" value="TreeGrafter"/>
</dbReference>
<gene>
    <name evidence="2" type="ORF">HMH01_03730</name>
</gene>
<dbReference type="Gene3D" id="3.10.129.10">
    <property type="entry name" value="Hotdog Thioesterase"/>
    <property type="match status" value="1"/>
</dbReference>
<evidence type="ECO:0000259" key="1">
    <source>
        <dbReference type="Pfam" id="PF13452"/>
    </source>
</evidence>
<reference evidence="2 3" key="1">
    <citation type="submission" date="2020-05" db="EMBL/GenBank/DDBJ databases">
        <title>Gimesia benthica sp. nov., a novel planctomycete isolated from a deep-sea water sample of the Northwest Indian Ocean.</title>
        <authorList>
            <person name="Wang J."/>
            <person name="Ruan C."/>
            <person name="Song L."/>
            <person name="Zhu Y."/>
            <person name="Li A."/>
            <person name="Zheng X."/>
            <person name="Wang L."/>
            <person name="Lu Z."/>
            <person name="Huang Y."/>
            <person name="Du W."/>
            <person name="Zhou Y."/>
            <person name="Huang L."/>
            <person name="Dai X."/>
        </authorList>
    </citation>
    <scope>NUCLEOTIDE SEQUENCE [LARGE SCALE GENOMIC DNA]</scope>
    <source>
        <strain evidence="2 3">YYQ-30</strain>
    </source>
</reference>
<dbReference type="SUPFAM" id="SSF54637">
    <property type="entry name" value="Thioesterase/thiol ester dehydrase-isomerase"/>
    <property type="match status" value="2"/>
</dbReference>
<organism evidence="2 3">
    <name type="scientific">Halovulum dunhuangense</name>
    <dbReference type="NCBI Taxonomy" id="1505036"/>
    <lineage>
        <taxon>Bacteria</taxon>
        <taxon>Pseudomonadati</taxon>
        <taxon>Pseudomonadota</taxon>
        <taxon>Alphaproteobacteria</taxon>
        <taxon>Rhodobacterales</taxon>
        <taxon>Paracoccaceae</taxon>
        <taxon>Halovulum</taxon>
    </lineage>
</organism>
<dbReference type="RefSeq" id="WP_171322617.1">
    <property type="nucleotide sequence ID" value="NZ_JABFBC010000001.1"/>
</dbReference>
<comment type="caution">
    <text evidence="2">The sequence shown here is derived from an EMBL/GenBank/DDBJ whole genome shotgun (WGS) entry which is preliminary data.</text>
</comment>
<evidence type="ECO:0000313" key="2">
    <source>
        <dbReference type="EMBL" id="NNU79542.1"/>
    </source>
</evidence>
<feature type="domain" description="FAS1-like dehydratase" evidence="1">
    <location>
        <begin position="76"/>
        <end position="140"/>
    </location>
</feature>
<dbReference type="InterPro" id="IPR029069">
    <property type="entry name" value="HotDog_dom_sf"/>
</dbReference>
<protein>
    <submittedName>
        <fullName evidence="2">Acyl-CoA dehydrogenase</fullName>
    </submittedName>
</protein>
<dbReference type="Pfam" id="PF13452">
    <property type="entry name" value="FAS1_DH_region"/>
    <property type="match status" value="1"/>
</dbReference>
<sequence>MSTLDEAHLKSWIGRSETTRDLITARPARLMQATLDLPVTLETGGALPPLWHWIYFPTEAPTAALGEDGHPEKGGFLPPVPLPRRMWAGGRFRFQRPLRLGEVAERRSTIESVAVKQGGSGQLCFVTVRHQVSGDGTPAFEEEHDIVYREAPAPGAPAPKAPPLPGIAPQVSRTITPSMPLLFRYSALTFNGHRIHYDLDYCRDVEGYPGCIVHGPLIATLLMGLASEMAGPRGVTAFSFRATAPLFHDAPFHIHGAETADGLMIWAERPDGGQAMRAEAVTG</sequence>
<dbReference type="Proteomes" id="UP000572377">
    <property type="component" value="Unassembled WGS sequence"/>
</dbReference>
<dbReference type="PANTHER" id="PTHR28152:SF1">
    <property type="entry name" value="HYDROXYACYL-THIOESTER DEHYDRATASE TYPE 2, MITOCHONDRIAL"/>
    <property type="match status" value="1"/>
</dbReference>
<dbReference type="PANTHER" id="PTHR28152">
    <property type="entry name" value="HYDROXYACYL-THIOESTER DEHYDRATASE TYPE 2, MITOCHONDRIAL"/>
    <property type="match status" value="1"/>
</dbReference>
<evidence type="ECO:0000313" key="3">
    <source>
        <dbReference type="Proteomes" id="UP000572377"/>
    </source>
</evidence>
<dbReference type="InterPro" id="IPR052741">
    <property type="entry name" value="Mitochondrial_HTD2"/>
</dbReference>
<keyword evidence="3" id="KW-1185">Reference proteome</keyword>
<dbReference type="EMBL" id="JABFBC010000001">
    <property type="protein sequence ID" value="NNU79542.1"/>
    <property type="molecule type" value="Genomic_DNA"/>
</dbReference>
<accession>A0A849KZF0</accession>
<dbReference type="AlphaFoldDB" id="A0A849KZF0"/>
<proteinExistence type="predicted"/>
<dbReference type="InterPro" id="IPR039569">
    <property type="entry name" value="FAS1-like_DH_region"/>
</dbReference>
<name>A0A849KZF0_9RHOB</name>